<evidence type="ECO:0000313" key="9">
    <source>
        <dbReference type="EMBL" id="QDG49759.1"/>
    </source>
</evidence>
<dbReference type="PANTHER" id="PTHR34217">
    <property type="entry name" value="METAL-DEPENDENT CARBOXYPEPTIDASE"/>
    <property type="match status" value="1"/>
</dbReference>
<dbReference type="Proteomes" id="UP000315995">
    <property type="component" value="Chromosome"/>
</dbReference>
<dbReference type="Pfam" id="PF01432">
    <property type="entry name" value="Peptidase_M3"/>
    <property type="match status" value="1"/>
</dbReference>
<dbReference type="InterPro" id="IPR034006">
    <property type="entry name" value="M3B_PepF_2"/>
</dbReference>
<evidence type="ECO:0000256" key="3">
    <source>
        <dbReference type="ARBA" id="ARBA00022801"/>
    </source>
</evidence>
<gene>
    <name evidence="9" type="ORF">FIV42_03105</name>
</gene>
<name>A0A4Y6PNH0_PERCE</name>
<dbReference type="InterPro" id="IPR001333">
    <property type="entry name" value="Peptidase_M32_Taq"/>
</dbReference>
<feature type="domain" description="Peptidase M3A/M3B catalytic" evidence="7">
    <location>
        <begin position="215"/>
        <end position="553"/>
    </location>
</feature>
<dbReference type="InterPro" id="IPR011977">
    <property type="entry name" value="Pept_M3B_clade3"/>
</dbReference>
<protein>
    <submittedName>
        <fullName evidence="9">M3 family oligoendopeptidase</fullName>
    </submittedName>
</protein>
<dbReference type="NCBIfam" id="TIGR02290">
    <property type="entry name" value="M3_fam_3"/>
    <property type="match status" value="1"/>
</dbReference>
<evidence type="ECO:0000256" key="5">
    <source>
        <dbReference type="ARBA" id="ARBA00023049"/>
    </source>
</evidence>
<accession>A0A4Y6PNH0</accession>
<dbReference type="CDD" id="cd09607">
    <property type="entry name" value="M3B_PepF"/>
    <property type="match status" value="1"/>
</dbReference>
<dbReference type="Gene3D" id="1.20.140.70">
    <property type="entry name" value="Oligopeptidase f, N-terminal domain"/>
    <property type="match status" value="1"/>
</dbReference>
<dbReference type="AlphaFoldDB" id="A0A4Y6PNH0"/>
<sequence>MKNDIQGFPTPDPSWDLDVIFPGGADSDEFDEAITALMGDIDALVAQVEKLPALAELDELSGEPLEQWVQFIEESERIQDRAREAGAFANCVAVTNTDEPKAMRLPMRLNSIQTQLRSVRVEVEARFRGVSDEVFASLVEHPNLERCSLYLREIRRDAEQAMSPELESLAVDLNRDGLHAWGQLYDRISARIEVVVPDEEGTGTKKVSVGQAKNLLSNPKRDVRKKAFEGLQVAWREKAPELAMILNSIIGSERTLYTRRGGDELTMPLQANRVERATVEAMFEAADEFQDVLVDYMHAKAKLLGVDRLAWYDLSAPVGETSDEKISYEQAQRFIVDQVSDFSERMSGFYQQALADQWVEAEDRPGKAQGGFCTGFPVSGQVRIFMTFGGTPGGVQTLAHELGHAYHGWLMRDLGAFERKVPMGLAETASTLSEVLVESAALERAEGAEKLRLLDERLQRGVAFLLDIPARFRLERAMHAVREHSELDEDQLTELTTDIFGKGFGEGVSGVDPTFWASKLHFFITGLPFYNFPYTFGYLFSRAVYERARQDGPAYADVVDQLLVDTGRLTAEEIGQRYLDADLTEPDFWREAAASVREDVAEFIALVEE</sequence>
<dbReference type="SUPFAM" id="SSF55486">
    <property type="entry name" value="Metalloproteases ('zincins'), catalytic domain"/>
    <property type="match status" value="1"/>
</dbReference>
<keyword evidence="5 6" id="KW-0482">Metalloprotease</keyword>
<dbReference type="GO" id="GO:0004222">
    <property type="term" value="F:metalloendopeptidase activity"/>
    <property type="evidence" value="ECO:0007669"/>
    <property type="project" value="InterPro"/>
</dbReference>
<dbReference type="OrthoDB" id="9766487at2"/>
<dbReference type="InterPro" id="IPR001567">
    <property type="entry name" value="Pept_M3A_M3B_dom"/>
</dbReference>
<comment type="cofactor">
    <cofactor evidence="6">
        <name>Zn(2+)</name>
        <dbReference type="ChEBI" id="CHEBI:29105"/>
    </cofactor>
    <text evidence="6">Binds 1 zinc ion.</text>
</comment>
<keyword evidence="10" id="KW-1185">Reference proteome</keyword>
<keyword evidence="2 6" id="KW-0479">Metal-binding</keyword>
<evidence type="ECO:0000256" key="2">
    <source>
        <dbReference type="ARBA" id="ARBA00022723"/>
    </source>
</evidence>
<dbReference type="EMBL" id="CP041186">
    <property type="protein sequence ID" value="QDG49759.1"/>
    <property type="molecule type" value="Genomic_DNA"/>
</dbReference>
<evidence type="ECO:0000259" key="8">
    <source>
        <dbReference type="Pfam" id="PF08439"/>
    </source>
</evidence>
<dbReference type="GO" id="GO:0046872">
    <property type="term" value="F:metal ion binding"/>
    <property type="evidence" value="ECO:0007669"/>
    <property type="project" value="UniProtKB-UniRule"/>
</dbReference>
<dbReference type="GO" id="GO:0006508">
    <property type="term" value="P:proteolysis"/>
    <property type="evidence" value="ECO:0007669"/>
    <property type="project" value="UniProtKB-KW"/>
</dbReference>
<evidence type="ECO:0000256" key="4">
    <source>
        <dbReference type="ARBA" id="ARBA00022833"/>
    </source>
</evidence>
<accession>A0A5B8XZC4</accession>
<dbReference type="InterPro" id="IPR042088">
    <property type="entry name" value="OligoPept_F_C"/>
</dbReference>
<evidence type="ECO:0000259" key="7">
    <source>
        <dbReference type="Pfam" id="PF01432"/>
    </source>
</evidence>
<comment type="similarity">
    <text evidence="6">Belongs to the peptidase M3 family.</text>
</comment>
<evidence type="ECO:0000256" key="6">
    <source>
        <dbReference type="RuleBase" id="RU003435"/>
    </source>
</evidence>
<reference evidence="9 10" key="1">
    <citation type="submission" date="2019-06" db="EMBL/GenBank/DDBJ databases">
        <title>Persicimonas caeni gen. nov., sp. nov., a predatory bacterium isolated from solar saltern.</title>
        <authorList>
            <person name="Wang S."/>
        </authorList>
    </citation>
    <scope>NUCLEOTIDE SEQUENCE [LARGE SCALE GENOMIC DNA]</scope>
    <source>
        <strain evidence="9 10">YN101</strain>
    </source>
</reference>
<dbReference type="PANTHER" id="PTHR34217:SF1">
    <property type="entry name" value="CARBOXYPEPTIDASE 1"/>
    <property type="match status" value="1"/>
</dbReference>
<feature type="domain" description="Oligopeptidase F N-terminal" evidence="8">
    <location>
        <begin position="130"/>
        <end position="192"/>
    </location>
</feature>
<dbReference type="RefSeq" id="WP_141196256.1">
    <property type="nucleotide sequence ID" value="NZ_CP041186.1"/>
</dbReference>
<keyword evidence="1 6" id="KW-0645">Protease</keyword>
<proteinExistence type="inferred from homology"/>
<dbReference type="GO" id="GO:0004181">
    <property type="term" value="F:metallocarboxypeptidase activity"/>
    <property type="evidence" value="ECO:0007669"/>
    <property type="project" value="InterPro"/>
</dbReference>
<dbReference type="Pfam" id="PF08439">
    <property type="entry name" value="Peptidase_M3_N"/>
    <property type="match status" value="1"/>
</dbReference>
<evidence type="ECO:0000313" key="10">
    <source>
        <dbReference type="Proteomes" id="UP000315995"/>
    </source>
</evidence>
<dbReference type="InterPro" id="IPR013647">
    <property type="entry name" value="OligopepF_N_dom"/>
</dbReference>
<evidence type="ECO:0000256" key="1">
    <source>
        <dbReference type="ARBA" id="ARBA00022670"/>
    </source>
</evidence>
<dbReference type="Gene3D" id="1.10.1370.20">
    <property type="entry name" value="Oligoendopeptidase f, C-terminal domain"/>
    <property type="match status" value="1"/>
</dbReference>
<organism evidence="9 10">
    <name type="scientific">Persicimonas caeni</name>
    <dbReference type="NCBI Taxonomy" id="2292766"/>
    <lineage>
        <taxon>Bacteria</taxon>
        <taxon>Deltaproteobacteria</taxon>
        <taxon>Bradymonadales</taxon>
        <taxon>Bradymonadaceae</taxon>
        <taxon>Persicimonas</taxon>
    </lineage>
</organism>
<keyword evidence="4 6" id="KW-0862">Zinc</keyword>
<keyword evidence="3 6" id="KW-0378">Hydrolase</keyword>